<feature type="compositionally biased region" description="Polar residues" evidence="4">
    <location>
        <begin position="576"/>
        <end position="588"/>
    </location>
</feature>
<accession>M7ZFH0</accession>
<feature type="compositionally biased region" description="Polar residues" evidence="4">
    <location>
        <begin position="833"/>
        <end position="847"/>
    </location>
</feature>
<evidence type="ECO:0000256" key="4">
    <source>
        <dbReference type="SAM" id="MobiDB-lite"/>
    </source>
</evidence>
<dbReference type="PANTHER" id="PTHR32295">
    <property type="entry name" value="IQ-DOMAIN 5-RELATED"/>
    <property type="match status" value="1"/>
</dbReference>
<evidence type="ECO:0000256" key="1">
    <source>
        <dbReference type="ARBA" id="ARBA00022860"/>
    </source>
</evidence>
<name>M7ZFH0_TRIUA</name>
<protein>
    <submittedName>
        <fullName evidence="5">Protein IQ-DOMAIN 31</fullName>
    </submittedName>
</protein>
<dbReference type="PANTHER" id="PTHR32295:SF266">
    <property type="entry name" value="OS01G0716200 PROTEIN"/>
    <property type="match status" value="1"/>
</dbReference>
<dbReference type="EMBL" id="KD224068">
    <property type="protein sequence ID" value="EMS51130.1"/>
    <property type="molecule type" value="Genomic_DNA"/>
</dbReference>
<dbReference type="SMART" id="SM00015">
    <property type="entry name" value="IQ"/>
    <property type="match status" value="2"/>
</dbReference>
<comment type="similarity">
    <text evidence="2">Belongs to the IQD family.</text>
</comment>
<feature type="region of interest" description="Disordered" evidence="4">
    <location>
        <begin position="241"/>
        <end position="359"/>
    </location>
</feature>
<sequence length="853" mass="94085">MDGKLQAFQSLKAFKARHKNKLVTLTNCCSLIKYCPKFKDQYAARKKKGGKAAMADEGDLVKRSRGKASSKADEKESEGEEEEQMKIYLELQTKKLVMKEVVKRRKLDIEKATQLKKLEIEATNADTKVKEVALAIMSVAKNNTSPERKACIIRQGSNRTPPTEESTAKGLVQKEKKENGHPPTPTQTQDPPATVHIIGIHHRGLQDDASKKEMVSRTLPSSDLAPLDLRFSLGDLRHEARRAMSSTAAPPRKKTTSKNAVTVGTDEVDARFSFGVKPSSNHPESETSPTPPGRTRPSTPPATATMGKSPAKWIKSVLLGKKSTKSSSTKAKDLPAKAANSNGYTAGKEPESSDNSPLISEPVLVSSHNVSEISNLPNGRAIENMVRVGSDTQISPEKLREELAAVKAQAAFRGYLARRAFRALKGIIRLQALIRGHLVRRQAVSTLHATWLIVKFQTLVRGRNVRLSSAAMQLGVKFGQHKYGGDKSSDAWKEKLSSHPYVRKLLSSPVLVQALHVQYDETNPNSANNWLERWTISCIWKPVSKPKIVTDGKPQVRRASYAMETHSAKLKRNVRKSSTATVETQANTVEPEKWKRNPRKYNGSPADSVPDSQLSELEKVKRNLKKAANSMAEASKISTKADVSKVPNSIADELKIIGSMAEPSKKSSIPNGISDHQDSECEKALESTREALFPLETQDSHSGNLLENSNIDKLVPDTKYDLEASLLGDKVNEPTTVAQADEVMPLQNLDNGYDIIERKEETRSKEEPLPNGSLKTKRRSSFSNSEYPESGTKNTPVPSRKPSYMAPTESLKAKLRGPPRLDSDLPVDKNAFTRRQSLPSAANSTFYSPFEFP</sequence>
<evidence type="ECO:0000313" key="5">
    <source>
        <dbReference type="EMBL" id="EMS51130.1"/>
    </source>
</evidence>
<feature type="region of interest" description="Disordered" evidence="4">
    <location>
        <begin position="153"/>
        <end position="192"/>
    </location>
</feature>
<feature type="compositionally biased region" description="Pro residues" evidence="4">
    <location>
        <begin position="289"/>
        <end position="300"/>
    </location>
</feature>
<proteinExistence type="inferred from homology"/>
<feature type="region of interest" description="Disordered" evidence="4">
    <location>
        <begin position="566"/>
        <end position="614"/>
    </location>
</feature>
<reference evidence="5" key="1">
    <citation type="journal article" date="2013" name="Nature">
        <title>Draft genome of the wheat A-genome progenitor Triticum urartu.</title>
        <authorList>
            <person name="Ling H.Q."/>
            <person name="Zhao S."/>
            <person name="Liu D."/>
            <person name="Wang J."/>
            <person name="Sun H."/>
            <person name="Zhang C."/>
            <person name="Fan H."/>
            <person name="Li D."/>
            <person name="Dong L."/>
            <person name="Tao Y."/>
            <person name="Gao C."/>
            <person name="Wu H."/>
            <person name="Li Y."/>
            <person name="Cui Y."/>
            <person name="Guo X."/>
            <person name="Zheng S."/>
            <person name="Wang B."/>
            <person name="Yu K."/>
            <person name="Liang Q."/>
            <person name="Yang W."/>
            <person name="Lou X."/>
            <person name="Chen J."/>
            <person name="Feng M."/>
            <person name="Jian J."/>
            <person name="Zhang X."/>
            <person name="Luo G."/>
            <person name="Jiang Y."/>
            <person name="Liu J."/>
            <person name="Wang Z."/>
            <person name="Sha Y."/>
            <person name="Zhang B."/>
            <person name="Wu H."/>
            <person name="Tang D."/>
            <person name="Shen Q."/>
            <person name="Xue P."/>
            <person name="Zou S."/>
            <person name="Wang X."/>
            <person name="Liu X."/>
            <person name="Wang F."/>
            <person name="Yang Y."/>
            <person name="An X."/>
            <person name="Dong Z."/>
            <person name="Zhang K."/>
            <person name="Zhang X."/>
            <person name="Luo M.C."/>
            <person name="Dvorak J."/>
            <person name="Tong Y."/>
            <person name="Wang J."/>
            <person name="Yang H."/>
            <person name="Li Z."/>
            <person name="Wang D."/>
            <person name="Zhang A."/>
            <person name="Wang J."/>
        </authorList>
    </citation>
    <scope>NUCLEOTIDE SEQUENCE</scope>
</reference>
<comment type="subunit">
    <text evidence="3">Binds to multiple calmodulin (CaM) in the presence of Ca(2+) and CaM-like proteins.</text>
</comment>
<dbReference type="OMA" id="VCTFIRA"/>
<keyword evidence="1" id="KW-0112">Calmodulin-binding</keyword>
<dbReference type="InterPro" id="IPR025064">
    <property type="entry name" value="DUF4005"/>
</dbReference>
<feature type="compositionally biased region" description="Polar residues" evidence="4">
    <location>
        <begin position="155"/>
        <end position="165"/>
    </location>
</feature>
<organism evidence="5">
    <name type="scientific">Triticum urartu</name>
    <name type="common">Red wild einkorn</name>
    <name type="synonym">Crithodium urartu</name>
    <dbReference type="NCBI Taxonomy" id="4572"/>
    <lineage>
        <taxon>Eukaryota</taxon>
        <taxon>Viridiplantae</taxon>
        <taxon>Streptophyta</taxon>
        <taxon>Embryophyta</taxon>
        <taxon>Tracheophyta</taxon>
        <taxon>Spermatophyta</taxon>
        <taxon>Magnoliopsida</taxon>
        <taxon>Liliopsida</taxon>
        <taxon>Poales</taxon>
        <taxon>Poaceae</taxon>
        <taxon>BOP clade</taxon>
        <taxon>Pooideae</taxon>
        <taxon>Triticodae</taxon>
        <taxon>Triticeae</taxon>
        <taxon>Triticinae</taxon>
        <taxon>Triticum</taxon>
    </lineage>
</organism>
<gene>
    <name evidence="5" type="ORF">TRIUR3_08391</name>
</gene>
<dbReference type="STRING" id="4572.M7ZFH0"/>
<dbReference type="InterPro" id="IPR000048">
    <property type="entry name" value="IQ_motif_EF-hand-BS"/>
</dbReference>
<dbReference type="AlphaFoldDB" id="M7ZFH0"/>
<dbReference type="eggNOG" id="ENOG502QTUQ">
    <property type="taxonomic scope" value="Eukaryota"/>
</dbReference>
<evidence type="ECO:0000256" key="2">
    <source>
        <dbReference type="ARBA" id="ARBA00024341"/>
    </source>
</evidence>
<dbReference type="Pfam" id="PF13178">
    <property type="entry name" value="DUF4005"/>
    <property type="match status" value="1"/>
</dbReference>
<dbReference type="GO" id="GO:0005516">
    <property type="term" value="F:calmodulin binding"/>
    <property type="evidence" value="ECO:0007669"/>
    <property type="project" value="UniProtKB-KW"/>
</dbReference>
<feature type="compositionally biased region" description="Basic and acidic residues" evidence="4">
    <location>
        <begin position="758"/>
        <end position="768"/>
    </location>
</feature>
<dbReference type="Pfam" id="PF00612">
    <property type="entry name" value="IQ"/>
    <property type="match status" value="2"/>
</dbReference>
<evidence type="ECO:0000256" key="3">
    <source>
        <dbReference type="ARBA" id="ARBA00024378"/>
    </source>
</evidence>
<feature type="region of interest" description="Disordered" evidence="4">
    <location>
        <begin position="53"/>
        <end position="84"/>
    </location>
</feature>
<feature type="region of interest" description="Disordered" evidence="4">
    <location>
        <begin position="758"/>
        <end position="853"/>
    </location>
</feature>
<feature type="compositionally biased region" description="Polar residues" evidence="4">
    <location>
        <begin position="781"/>
        <end position="797"/>
    </location>
</feature>
<dbReference type="PROSITE" id="PS50096">
    <property type="entry name" value="IQ"/>
    <property type="match status" value="2"/>
</dbReference>
<feature type="compositionally biased region" description="Low complexity" evidence="4">
    <location>
        <begin position="278"/>
        <end position="288"/>
    </location>
</feature>